<dbReference type="GO" id="GO:0000076">
    <property type="term" value="P:DNA replication checkpoint signaling"/>
    <property type="evidence" value="ECO:0007669"/>
    <property type="project" value="UniProtKB-UniRule"/>
</dbReference>
<evidence type="ECO:0000256" key="5">
    <source>
        <dbReference type="ARBA" id="ARBA00023242"/>
    </source>
</evidence>
<feature type="domain" description="Chromosome segregation in meiosis protein 3" evidence="9">
    <location>
        <begin position="67"/>
        <end position="149"/>
    </location>
</feature>
<dbReference type="Pfam" id="PF07962">
    <property type="entry name" value="Swi3"/>
    <property type="match status" value="1"/>
</dbReference>
<gene>
    <name evidence="10" type="ORF">VFPBJ_06533</name>
</gene>
<feature type="region of interest" description="Disordered" evidence="8">
    <location>
        <begin position="1"/>
        <end position="53"/>
    </location>
</feature>
<dbReference type="GO" id="GO:0031297">
    <property type="term" value="P:replication fork processing"/>
    <property type="evidence" value="ECO:0007669"/>
    <property type="project" value="UniProtKB-UniRule"/>
</dbReference>
<protein>
    <recommendedName>
        <fullName evidence="7">Chromosome segregation in meiosis protein</fullName>
    </recommendedName>
</protein>
<dbReference type="PANTHER" id="PTHR13220:SF11">
    <property type="entry name" value="TIMELESS-INTERACTING PROTEIN"/>
    <property type="match status" value="1"/>
</dbReference>
<evidence type="ECO:0000256" key="7">
    <source>
        <dbReference type="RuleBase" id="RU366049"/>
    </source>
</evidence>
<evidence type="ECO:0000313" key="11">
    <source>
        <dbReference type="Proteomes" id="UP000078240"/>
    </source>
</evidence>
<comment type="similarity">
    <text evidence="2 7">Belongs to the CSM3 family.</text>
</comment>
<comment type="function">
    <text evidence="7">Plays an important role in the control of DNA replication and the maintenance of replication fork stability.</text>
</comment>
<dbReference type="GO" id="GO:0003677">
    <property type="term" value="F:DNA binding"/>
    <property type="evidence" value="ECO:0007669"/>
    <property type="project" value="TreeGrafter"/>
</dbReference>
<dbReference type="GO" id="GO:0006974">
    <property type="term" value="P:DNA damage response"/>
    <property type="evidence" value="ECO:0007669"/>
    <property type="project" value="UniProtKB-KW"/>
</dbReference>
<name>A0A179GKT3_PURLI</name>
<evidence type="ECO:0000256" key="1">
    <source>
        <dbReference type="ARBA" id="ARBA00004123"/>
    </source>
</evidence>
<feature type="compositionally biased region" description="Acidic residues" evidence="8">
    <location>
        <begin position="246"/>
        <end position="263"/>
    </location>
</feature>
<dbReference type="GO" id="GO:0031298">
    <property type="term" value="C:replication fork protection complex"/>
    <property type="evidence" value="ECO:0007669"/>
    <property type="project" value="TreeGrafter"/>
</dbReference>
<keyword evidence="4" id="KW-0236">DNA replication inhibitor</keyword>
<evidence type="ECO:0000256" key="2">
    <source>
        <dbReference type="ARBA" id="ARBA00006075"/>
    </source>
</evidence>
<accession>A0A179GKT3</accession>
<proteinExistence type="inferred from homology"/>
<sequence length="294" mass="31863">MPSVVAAGQKPTHDDLDNYGVDDLSDDPFASPSPQSKKRKEPASSSNALGIDEEVSVQKRARVPAVKLDEDRLLGPAGIPRLRQRASRNLKIKGKGHEFSDAARLLSFYQLWLDDLFPKARFLDALAMVEKAGHKKRVMTARNEWINEARPRSGADEDENGDDARENGHAGSAGEADGTDVAADRPERPQTPLQDVPGDDDLYDATPRARTATRRDVPEEDDLDALIAEAEGQDSASNRKKQATTEPDEDDLDALIAEAEGEDGAGSSNAKAASSANNEFADEEAAMQEMDGLW</sequence>
<evidence type="ECO:0000256" key="4">
    <source>
        <dbReference type="ARBA" id="ARBA00022880"/>
    </source>
</evidence>
<comment type="caution">
    <text evidence="10">The sequence shown here is derived from an EMBL/GenBank/DDBJ whole genome shotgun (WGS) entry which is preliminary data.</text>
</comment>
<feature type="region of interest" description="Disordered" evidence="8">
    <location>
        <begin position="148"/>
        <end position="294"/>
    </location>
</feature>
<dbReference type="InterPro" id="IPR040038">
    <property type="entry name" value="TIPIN/Csm3/Swi3"/>
</dbReference>
<evidence type="ECO:0000256" key="3">
    <source>
        <dbReference type="ARBA" id="ARBA00022763"/>
    </source>
</evidence>
<keyword evidence="5 7" id="KW-0539">Nucleus</keyword>
<keyword evidence="3 7" id="KW-0227">DNA damage</keyword>
<feature type="compositionally biased region" description="Low complexity" evidence="8">
    <location>
        <begin position="265"/>
        <end position="278"/>
    </location>
</feature>
<organism evidence="10 11">
    <name type="scientific">Purpureocillium lilacinum</name>
    <name type="common">Paecilomyces lilacinus</name>
    <dbReference type="NCBI Taxonomy" id="33203"/>
    <lineage>
        <taxon>Eukaryota</taxon>
        <taxon>Fungi</taxon>
        <taxon>Dikarya</taxon>
        <taxon>Ascomycota</taxon>
        <taxon>Pezizomycotina</taxon>
        <taxon>Sordariomycetes</taxon>
        <taxon>Hypocreomycetidae</taxon>
        <taxon>Hypocreales</taxon>
        <taxon>Ophiocordycipitaceae</taxon>
        <taxon>Purpureocillium</taxon>
    </lineage>
</organism>
<dbReference type="PANTHER" id="PTHR13220">
    <property type="entry name" value="TIMELESS INTERACTING-RELATED"/>
    <property type="match status" value="1"/>
</dbReference>
<dbReference type="Proteomes" id="UP000078240">
    <property type="component" value="Unassembled WGS sequence"/>
</dbReference>
<evidence type="ECO:0000256" key="6">
    <source>
        <dbReference type="ARBA" id="ARBA00023306"/>
    </source>
</evidence>
<evidence type="ECO:0000259" key="9">
    <source>
        <dbReference type="Pfam" id="PF07962"/>
    </source>
</evidence>
<dbReference type="GO" id="GO:0043111">
    <property type="term" value="P:replication fork arrest"/>
    <property type="evidence" value="ECO:0007669"/>
    <property type="project" value="TreeGrafter"/>
</dbReference>
<dbReference type="EMBL" id="LSBH01000005">
    <property type="protein sequence ID" value="OAQ78412.1"/>
    <property type="molecule type" value="Genomic_DNA"/>
</dbReference>
<comment type="subcellular location">
    <subcellularLocation>
        <location evidence="1 7">Nucleus</location>
    </subcellularLocation>
</comment>
<reference evidence="10 11" key="1">
    <citation type="submission" date="2016-01" db="EMBL/GenBank/DDBJ databases">
        <title>Biosynthesis of antibiotic leucinostatins and their inhibition on Phytophthora in bio-control Purpureocillium lilacinum.</title>
        <authorList>
            <person name="Wang G."/>
            <person name="Liu Z."/>
            <person name="Lin R."/>
            <person name="Li E."/>
            <person name="Mao Z."/>
            <person name="Ling J."/>
            <person name="Yin W."/>
            <person name="Xie B."/>
        </authorList>
    </citation>
    <scope>NUCLEOTIDE SEQUENCE [LARGE SCALE GENOMIC DNA]</scope>
    <source>
        <strain evidence="10">PLBJ-1</strain>
    </source>
</reference>
<keyword evidence="6 7" id="KW-0131">Cell cycle</keyword>
<evidence type="ECO:0000313" key="10">
    <source>
        <dbReference type="EMBL" id="OAQ78412.1"/>
    </source>
</evidence>
<dbReference type="AlphaFoldDB" id="A0A179GKT3"/>
<dbReference type="InterPro" id="IPR012923">
    <property type="entry name" value="Csm3"/>
</dbReference>
<evidence type="ECO:0000256" key="8">
    <source>
        <dbReference type="SAM" id="MobiDB-lite"/>
    </source>
</evidence>